<dbReference type="PATRIC" id="fig|378806.16.peg.9054"/>
<dbReference type="KEGG" id="sur:STAUR_0035"/>
<accession>Q09D62</accession>
<keyword evidence="1" id="KW-0443">Lipid metabolism</keyword>
<dbReference type="InterPro" id="IPR002641">
    <property type="entry name" value="PNPLA_dom"/>
</dbReference>
<evidence type="ECO:0000259" key="3">
    <source>
        <dbReference type="Pfam" id="PF01734"/>
    </source>
</evidence>
<evidence type="ECO:0000313" key="6">
    <source>
        <dbReference type="Proteomes" id="UP000001351"/>
    </source>
</evidence>
<dbReference type="EMBL" id="AAMD01000004">
    <property type="protein sequence ID" value="EAU69672.1"/>
    <property type="molecule type" value="Genomic_DNA"/>
</dbReference>
<dbReference type="OrthoDB" id="100834at2"/>
<keyword evidence="6" id="KW-1185">Reference proteome</keyword>
<dbReference type="SUPFAM" id="SSF52151">
    <property type="entry name" value="FabD/lysophospholipase-like"/>
    <property type="match status" value="1"/>
</dbReference>
<reference evidence="5 7" key="1">
    <citation type="submission" date="2006-04" db="EMBL/GenBank/DDBJ databases">
        <authorList>
            <person name="Nierman W.C."/>
        </authorList>
    </citation>
    <scope>NUCLEOTIDE SEQUENCE [LARGE SCALE GENOMIC DNA]</scope>
    <source>
        <strain evidence="5 7">DW4/3-1</strain>
    </source>
</reference>
<keyword evidence="2" id="KW-0732">Signal</keyword>
<evidence type="ECO:0000256" key="1">
    <source>
        <dbReference type="ARBA" id="ARBA00023098"/>
    </source>
</evidence>
<reference evidence="4 6" key="2">
    <citation type="journal article" date="2011" name="Mol. Biol. Evol.">
        <title>Comparative genomic analysis of fruiting body formation in Myxococcales.</title>
        <authorList>
            <person name="Huntley S."/>
            <person name="Hamann N."/>
            <person name="Wegener-Feldbrugge S."/>
            <person name="Treuner-Lange A."/>
            <person name="Kube M."/>
            <person name="Reinhardt R."/>
            <person name="Klages S."/>
            <person name="Muller R."/>
            <person name="Ronning C.M."/>
            <person name="Nierman W.C."/>
            <person name="Sogaard-Andersen L."/>
        </authorList>
    </citation>
    <scope>NUCLEOTIDE SEQUENCE [LARGE SCALE GENOMIC DNA]</scope>
    <source>
        <strain evidence="4 6">DW4/3-1</strain>
    </source>
</reference>
<feature type="signal peptide" evidence="2">
    <location>
        <begin position="1"/>
        <end position="19"/>
    </location>
</feature>
<name>Q09D62_STIAD</name>
<dbReference type="Proteomes" id="UP000032702">
    <property type="component" value="Unassembled WGS sequence"/>
</dbReference>
<evidence type="ECO:0000313" key="7">
    <source>
        <dbReference type="Proteomes" id="UP000032702"/>
    </source>
</evidence>
<dbReference type="HOGENOM" id="CLU_282092_0_0_7"/>
<proteinExistence type="predicted"/>
<dbReference type="Pfam" id="PF01734">
    <property type="entry name" value="Patatin"/>
    <property type="match status" value="1"/>
</dbReference>
<dbReference type="STRING" id="378806.STAUR_0035"/>
<dbReference type="Gene3D" id="3.40.1090.10">
    <property type="entry name" value="Cytosolic phospholipase A2 catalytic domain"/>
    <property type="match status" value="1"/>
</dbReference>
<dbReference type="EMBL" id="CP002271">
    <property type="protein sequence ID" value="ADO67844.1"/>
    <property type="molecule type" value="Genomic_DNA"/>
</dbReference>
<dbReference type="RefSeq" id="WP_002610172.1">
    <property type="nucleotide sequence ID" value="NC_014623.1"/>
</dbReference>
<organism evidence="5 7">
    <name type="scientific">Stigmatella aurantiaca (strain DW4/3-1)</name>
    <dbReference type="NCBI Taxonomy" id="378806"/>
    <lineage>
        <taxon>Bacteria</taxon>
        <taxon>Pseudomonadati</taxon>
        <taxon>Myxococcota</taxon>
        <taxon>Myxococcia</taxon>
        <taxon>Myxococcales</taxon>
        <taxon>Cystobacterineae</taxon>
        <taxon>Archangiaceae</taxon>
        <taxon>Stigmatella</taxon>
    </lineage>
</organism>
<dbReference type="InterPro" id="IPR016035">
    <property type="entry name" value="Acyl_Trfase/lysoPLipase"/>
</dbReference>
<sequence length="1111" mass="119850">MLSALALALLVAAVPEPSAAPPPPRSEHPLAFVLSGGVSLGSYEAGLAWASVRFPQVASARGLSGGRQRVPRLTAVTGASAGSINALLSALIWCESPDTTADASVDSNLLRDLWLPVGLERLLPEDPTVYSDGDAILSTLPLTEALAALERKLLAPDASRRFQPGCRLPVGLTVTRATPETRLIAGLPTLTQKFVLPWVLEVTREGQPRLRRQPLTAGRDAGDDVLRLPELAGVPPEEAQLGWSQGWQALLASGAFPLAFAPRPLCDCAVECPSDQQVEANACQGPGQLLPPMSCASQSSQGAPLQLCRRRYVDGGIFDNAPVGLAIDLTESTYTPALLQPTRYLFVDPDLRRLLPYREPLEHKPTEGSGFTAGVQLLGSLVSTGRNVDLARAVRAGRWNRTTQGLLRETAASLLPFIFIHLQLHALREGTSIESLEPPSAFPDITQHGRFGRLLAECFDEGAQDVPEHWHACAQRFVALSQDVAPSRDDTPPLSSEKVVWLAERVTAQADHLRGPGRMAFAPKGALPPPYIWEQEFIDRLICGTAALYFLADEVDALASSSLSPERLQQTKAALLGVVQIGRRLASATNAAANTLLLHNLERLEADAELSAVATQGRKAVAALEAGVLFSPADLQPLLTALAPRSSGEPAEPGPDAVVRLRHLVNLHPHLQRASSQAEALSRESRELLEHRGGERALLLSSRFSPLASSHLFNFAGFLDRPLREFDYYAGVYDAAQAASMAMCAMPEVAPSPPMRRLGVPNALDLHEPGTQRCLGYALRHVAETLDLSSSPKARYVVGRLARLELAAALDNRTLATELEREPAWAWLEDFAAVTPDPALGAVADALLSRLAPCAEKSQEPLCVKDLSFEAFISALREHGYVAQSPHMQQAMEDVNGWAMRTMRQVLDRSHAIERQETTQSPVVRSAVLLAHSAGQLWLRRAEDVTPTTTYPRFVWDLSTIPTSNASGRSSGLRAAAHLLPYRMSFDVAHGGISLAWMEPALHLSSRVSLMSTVEPLDIQSENDRLSSTVGLRPALRLGDVTVSTGPRISFPWVNGNGVDVGGELRVGGLQDRVGVSVGVRRMFAPREEGPGWFVALSVSDINGLAYWLML</sequence>
<evidence type="ECO:0000313" key="5">
    <source>
        <dbReference type="EMBL" id="EAU69672.1"/>
    </source>
</evidence>
<protein>
    <submittedName>
        <fullName evidence="4">Conserved uncharacterized protein</fullName>
    </submittedName>
</protein>
<gene>
    <name evidence="4" type="ordered locus">STAUR_0035</name>
    <name evidence="5" type="ORF">STIAU_2967</name>
</gene>
<evidence type="ECO:0000256" key="2">
    <source>
        <dbReference type="SAM" id="SignalP"/>
    </source>
</evidence>
<dbReference type="AlphaFoldDB" id="Q09D62"/>
<dbReference type="eggNOG" id="COG1752">
    <property type="taxonomic scope" value="Bacteria"/>
</dbReference>
<dbReference type="Proteomes" id="UP000001351">
    <property type="component" value="Chromosome"/>
</dbReference>
<evidence type="ECO:0000313" key="4">
    <source>
        <dbReference type="EMBL" id="ADO67844.1"/>
    </source>
</evidence>
<feature type="chain" id="PRO_5010840490" evidence="2">
    <location>
        <begin position="20"/>
        <end position="1111"/>
    </location>
</feature>
<feature type="domain" description="PNPLA" evidence="3">
    <location>
        <begin position="33"/>
        <end position="327"/>
    </location>
</feature>
<dbReference type="GO" id="GO:0006629">
    <property type="term" value="P:lipid metabolic process"/>
    <property type="evidence" value="ECO:0007669"/>
    <property type="project" value="UniProtKB-KW"/>
</dbReference>